<dbReference type="InterPro" id="IPR036388">
    <property type="entry name" value="WH-like_DNA-bd_sf"/>
</dbReference>
<evidence type="ECO:0000256" key="8">
    <source>
        <dbReference type="ARBA" id="ARBA00049348"/>
    </source>
</evidence>
<comment type="function">
    <text evidence="9">Involved in the cellular defense against the biological effects of O6-methylguanine (O6-MeG) and O4-methylthymine (O4-MeT) in DNA. Repairs the methylated nucleobase in DNA by stoichiometrically transferring the methyl group to a cysteine residue in the enzyme. This is a suicide reaction: the enzyme is irreversibly inactivated.</text>
</comment>
<feature type="active site" description="Nucleophile; methyl group acceptor" evidence="9">
    <location>
        <position position="117"/>
    </location>
</feature>
<dbReference type="GO" id="GO:0003908">
    <property type="term" value="F:methylated-DNA-[protein]-cysteine S-methyltransferase activity"/>
    <property type="evidence" value="ECO:0007669"/>
    <property type="project" value="UniProtKB-UniRule"/>
</dbReference>
<reference evidence="12" key="2">
    <citation type="journal article" date="2021" name="PeerJ">
        <title>Extensive microbial diversity within the chicken gut microbiome revealed by metagenomics and culture.</title>
        <authorList>
            <person name="Gilroy R."/>
            <person name="Ravi A."/>
            <person name="Getino M."/>
            <person name="Pursley I."/>
            <person name="Horton D.L."/>
            <person name="Alikhan N.F."/>
            <person name="Baker D."/>
            <person name="Gharbi K."/>
            <person name="Hall N."/>
            <person name="Watson M."/>
            <person name="Adriaenssens E.M."/>
            <person name="Foster-Nyarko E."/>
            <person name="Jarju S."/>
            <person name="Secka A."/>
            <person name="Antonio M."/>
            <person name="Oren A."/>
            <person name="Chaudhuri R.R."/>
            <person name="La Ragione R."/>
            <person name="Hildebrand F."/>
            <person name="Pallen M.J."/>
        </authorList>
    </citation>
    <scope>NUCLEOTIDE SEQUENCE</scope>
    <source>
        <strain evidence="12">ChiGjej1B1-1684</strain>
    </source>
</reference>
<evidence type="ECO:0000256" key="5">
    <source>
        <dbReference type="ARBA" id="ARBA00022679"/>
    </source>
</evidence>
<comment type="miscellaneous">
    <text evidence="9">This enzyme catalyzes only one turnover and therefore is not strictly catalytic. According to one definition, an enzyme is a biocatalyst that acts repeatedly and over many reaction cycles.</text>
</comment>
<dbReference type="NCBIfam" id="TIGR00589">
    <property type="entry name" value="ogt"/>
    <property type="match status" value="1"/>
</dbReference>
<dbReference type="GO" id="GO:0006307">
    <property type="term" value="P:DNA alkylation repair"/>
    <property type="evidence" value="ECO:0007669"/>
    <property type="project" value="UniProtKB-UniRule"/>
</dbReference>
<dbReference type="Pfam" id="PF01035">
    <property type="entry name" value="DNA_binding_1"/>
    <property type="match status" value="1"/>
</dbReference>
<comment type="catalytic activity">
    <reaction evidence="1 9">
        <text>a 4-O-methyl-thymidine in DNA + L-cysteinyl-[protein] = a thymidine in DNA + S-methyl-L-cysteinyl-[protein]</text>
        <dbReference type="Rhea" id="RHEA:53428"/>
        <dbReference type="Rhea" id="RHEA-COMP:10131"/>
        <dbReference type="Rhea" id="RHEA-COMP:10132"/>
        <dbReference type="Rhea" id="RHEA-COMP:13555"/>
        <dbReference type="Rhea" id="RHEA-COMP:13556"/>
        <dbReference type="ChEBI" id="CHEBI:29950"/>
        <dbReference type="ChEBI" id="CHEBI:82612"/>
        <dbReference type="ChEBI" id="CHEBI:137386"/>
        <dbReference type="ChEBI" id="CHEBI:137387"/>
        <dbReference type="EC" id="2.1.1.63"/>
    </reaction>
</comment>
<evidence type="ECO:0000259" key="11">
    <source>
        <dbReference type="Pfam" id="PF02870"/>
    </source>
</evidence>
<dbReference type="InterPro" id="IPR014048">
    <property type="entry name" value="MethylDNA_cys_MeTrfase_DNA-bd"/>
</dbReference>
<evidence type="ECO:0000256" key="7">
    <source>
        <dbReference type="ARBA" id="ARBA00023204"/>
    </source>
</evidence>
<dbReference type="SUPFAM" id="SSF46767">
    <property type="entry name" value="Methylated DNA-protein cysteine methyltransferase, C-terminal domain"/>
    <property type="match status" value="1"/>
</dbReference>
<dbReference type="Proteomes" id="UP000824118">
    <property type="component" value="Unassembled WGS sequence"/>
</dbReference>
<proteinExistence type="inferred from homology"/>
<dbReference type="CDD" id="cd06445">
    <property type="entry name" value="ATase"/>
    <property type="match status" value="1"/>
</dbReference>
<dbReference type="GO" id="GO:0032259">
    <property type="term" value="P:methylation"/>
    <property type="evidence" value="ECO:0007669"/>
    <property type="project" value="UniProtKB-KW"/>
</dbReference>
<dbReference type="EC" id="2.1.1.63" evidence="9"/>
<dbReference type="EMBL" id="DVNG01000048">
    <property type="protein sequence ID" value="HIU50059.1"/>
    <property type="molecule type" value="Genomic_DNA"/>
</dbReference>
<reference evidence="12" key="1">
    <citation type="submission" date="2020-10" db="EMBL/GenBank/DDBJ databases">
        <authorList>
            <person name="Gilroy R."/>
        </authorList>
    </citation>
    <scope>NUCLEOTIDE SEQUENCE</scope>
    <source>
        <strain evidence="12">ChiGjej1B1-1684</strain>
    </source>
</reference>
<dbReference type="PANTHER" id="PTHR10815:SF13">
    <property type="entry name" value="METHYLATED-DNA--PROTEIN-CYSTEINE METHYLTRANSFERASE"/>
    <property type="match status" value="1"/>
</dbReference>
<dbReference type="GO" id="GO:0005737">
    <property type="term" value="C:cytoplasm"/>
    <property type="evidence" value="ECO:0007669"/>
    <property type="project" value="UniProtKB-SubCell"/>
</dbReference>
<evidence type="ECO:0000259" key="10">
    <source>
        <dbReference type="Pfam" id="PF01035"/>
    </source>
</evidence>
<accession>A0A9D1S7F5</accession>
<feature type="domain" description="Methylated-DNA-[protein]-cysteine S-methyltransferase DNA binding" evidence="10">
    <location>
        <begin position="66"/>
        <end position="145"/>
    </location>
</feature>
<gene>
    <name evidence="12" type="ORF">IAD22_03495</name>
</gene>
<dbReference type="AlphaFoldDB" id="A0A9D1S7F5"/>
<evidence type="ECO:0000256" key="3">
    <source>
        <dbReference type="ARBA" id="ARBA00022490"/>
    </source>
</evidence>
<dbReference type="PROSITE" id="PS00374">
    <property type="entry name" value="MGMT"/>
    <property type="match status" value="1"/>
</dbReference>
<keyword evidence="4 9" id="KW-0489">Methyltransferase</keyword>
<dbReference type="InterPro" id="IPR001497">
    <property type="entry name" value="MethylDNA_cys_MeTrfase_AS"/>
</dbReference>
<dbReference type="Gene3D" id="1.10.10.10">
    <property type="entry name" value="Winged helix-like DNA-binding domain superfamily/Winged helix DNA-binding domain"/>
    <property type="match status" value="1"/>
</dbReference>
<comment type="catalytic activity">
    <reaction evidence="8 9">
        <text>a 6-O-methyl-2'-deoxyguanosine in DNA + L-cysteinyl-[protein] = S-methyl-L-cysteinyl-[protein] + a 2'-deoxyguanosine in DNA</text>
        <dbReference type="Rhea" id="RHEA:24000"/>
        <dbReference type="Rhea" id="RHEA-COMP:10131"/>
        <dbReference type="Rhea" id="RHEA-COMP:10132"/>
        <dbReference type="Rhea" id="RHEA-COMP:11367"/>
        <dbReference type="Rhea" id="RHEA-COMP:11368"/>
        <dbReference type="ChEBI" id="CHEBI:29950"/>
        <dbReference type="ChEBI" id="CHEBI:82612"/>
        <dbReference type="ChEBI" id="CHEBI:85445"/>
        <dbReference type="ChEBI" id="CHEBI:85448"/>
        <dbReference type="EC" id="2.1.1.63"/>
    </reaction>
</comment>
<keyword evidence="7 9" id="KW-0234">DNA repair</keyword>
<keyword evidence="3 9" id="KW-0963">Cytoplasm</keyword>
<evidence type="ECO:0000313" key="13">
    <source>
        <dbReference type="Proteomes" id="UP000824118"/>
    </source>
</evidence>
<dbReference type="InterPro" id="IPR008332">
    <property type="entry name" value="MethylG_MeTrfase_N"/>
</dbReference>
<name>A0A9D1S7F5_9FIRM</name>
<comment type="subcellular location">
    <subcellularLocation>
        <location evidence="9">Cytoplasm</location>
    </subcellularLocation>
</comment>
<dbReference type="HAMAP" id="MF_00772">
    <property type="entry name" value="OGT"/>
    <property type="match status" value="1"/>
</dbReference>
<dbReference type="FunFam" id="1.10.10.10:FF:000214">
    <property type="entry name" value="Methylated-DNA--protein-cysteine methyltransferase"/>
    <property type="match status" value="1"/>
</dbReference>
<dbReference type="Pfam" id="PF02870">
    <property type="entry name" value="Methyltransf_1N"/>
    <property type="match status" value="1"/>
</dbReference>
<dbReference type="InterPro" id="IPR023546">
    <property type="entry name" value="MGMT"/>
</dbReference>
<feature type="domain" description="Methylguanine DNA methyltransferase ribonuclease-like" evidence="11">
    <location>
        <begin position="3"/>
        <end position="61"/>
    </location>
</feature>
<evidence type="ECO:0000256" key="1">
    <source>
        <dbReference type="ARBA" id="ARBA00001286"/>
    </source>
</evidence>
<evidence type="ECO:0000256" key="9">
    <source>
        <dbReference type="HAMAP-Rule" id="MF_00772"/>
    </source>
</evidence>
<evidence type="ECO:0000256" key="2">
    <source>
        <dbReference type="ARBA" id="ARBA00008711"/>
    </source>
</evidence>
<comment type="similarity">
    <text evidence="2 9">Belongs to the MGMT family.</text>
</comment>
<dbReference type="InterPro" id="IPR036217">
    <property type="entry name" value="MethylDNA_cys_MeTrfase_DNAb"/>
</dbReference>
<comment type="caution">
    <text evidence="12">The sequence shown here is derived from an EMBL/GenBank/DDBJ whole genome shotgun (WGS) entry which is preliminary data.</text>
</comment>
<evidence type="ECO:0000256" key="6">
    <source>
        <dbReference type="ARBA" id="ARBA00022763"/>
    </source>
</evidence>
<dbReference type="InterPro" id="IPR036631">
    <property type="entry name" value="MGMT_N_sf"/>
</dbReference>
<sequence length="148" mass="16979">MIKTEYGYFYSCWEGEYLSELKYFRNNEENNEPVDEKEKELEKQLREYMNGERKSFSIPLNPNGTPFQKKVWNELLKIPYGEVRTYGEIAKAVGCPKGARAVGLACNKNPIIILIPCHRVVGKNGKLTGYACGIDVKEKFLSLENAKF</sequence>
<evidence type="ECO:0000256" key="4">
    <source>
        <dbReference type="ARBA" id="ARBA00022603"/>
    </source>
</evidence>
<evidence type="ECO:0000313" key="12">
    <source>
        <dbReference type="EMBL" id="HIU50059.1"/>
    </source>
</evidence>
<keyword evidence="5 9" id="KW-0808">Transferase</keyword>
<dbReference type="PANTHER" id="PTHR10815">
    <property type="entry name" value="METHYLATED-DNA--PROTEIN-CYSTEINE METHYLTRANSFERASE"/>
    <property type="match status" value="1"/>
</dbReference>
<keyword evidence="6 9" id="KW-0227">DNA damage</keyword>
<dbReference type="SUPFAM" id="SSF53155">
    <property type="entry name" value="Methylated DNA-protein cysteine methyltransferase domain"/>
    <property type="match status" value="1"/>
</dbReference>
<protein>
    <recommendedName>
        <fullName evidence="9">Methylated-DNA--protein-cysteine methyltransferase</fullName>
        <ecNumber evidence="9">2.1.1.63</ecNumber>
    </recommendedName>
    <alternativeName>
        <fullName evidence="9">6-O-methylguanine-DNA methyltransferase</fullName>
        <shortName evidence="9">MGMT</shortName>
    </alternativeName>
    <alternativeName>
        <fullName evidence="9">O-6-methylguanine-DNA-alkyltransferase</fullName>
    </alternativeName>
</protein>
<organism evidence="12 13">
    <name type="scientific">Candidatus Limousia pullorum</name>
    <dbReference type="NCBI Taxonomy" id="2840860"/>
    <lineage>
        <taxon>Bacteria</taxon>
        <taxon>Bacillati</taxon>
        <taxon>Bacillota</taxon>
        <taxon>Clostridia</taxon>
        <taxon>Eubacteriales</taxon>
        <taxon>Oscillospiraceae</taxon>
        <taxon>Oscillospiraceae incertae sedis</taxon>
        <taxon>Candidatus Limousia</taxon>
    </lineage>
</organism>